<evidence type="ECO:0000313" key="10">
    <source>
        <dbReference type="EMBL" id="SFD83838.1"/>
    </source>
</evidence>
<dbReference type="InterPro" id="IPR006091">
    <property type="entry name" value="Acyl-CoA_Oxase/DH_mid-dom"/>
</dbReference>
<dbReference type="GO" id="GO:0050660">
    <property type="term" value="F:flavin adenine dinucleotide binding"/>
    <property type="evidence" value="ECO:0007669"/>
    <property type="project" value="InterPro"/>
</dbReference>
<evidence type="ECO:0000256" key="4">
    <source>
        <dbReference type="ARBA" id="ARBA00022827"/>
    </source>
</evidence>
<dbReference type="STRING" id="54.SAMN02745121_01758"/>
<dbReference type="RefSeq" id="WP_096330569.1">
    <property type="nucleotide sequence ID" value="NZ_FOMX01000005.1"/>
</dbReference>
<protein>
    <submittedName>
        <fullName evidence="10">Acyl-CoA dehydrogenase</fullName>
    </submittedName>
</protein>
<keyword evidence="3 6" id="KW-0285">Flavoprotein</keyword>
<proteinExistence type="inferred from homology"/>
<evidence type="ECO:0000259" key="7">
    <source>
        <dbReference type="Pfam" id="PF00441"/>
    </source>
</evidence>
<dbReference type="SUPFAM" id="SSF47203">
    <property type="entry name" value="Acyl-CoA dehydrogenase C-terminal domain-like"/>
    <property type="match status" value="1"/>
</dbReference>
<feature type="domain" description="Acyl-CoA oxidase/dehydrogenase middle" evidence="8">
    <location>
        <begin position="123"/>
        <end position="217"/>
    </location>
</feature>
<dbReference type="SUPFAM" id="SSF56645">
    <property type="entry name" value="Acyl-CoA dehydrogenase NM domain-like"/>
    <property type="match status" value="1"/>
</dbReference>
<dbReference type="PANTHER" id="PTHR43884:SF12">
    <property type="entry name" value="ISOVALERYL-COA DEHYDROGENASE, MITOCHONDRIAL-RELATED"/>
    <property type="match status" value="1"/>
</dbReference>
<dbReference type="PANTHER" id="PTHR43884">
    <property type="entry name" value="ACYL-COA DEHYDROGENASE"/>
    <property type="match status" value="1"/>
</dbReference>
<dbReference type="FunFam" id="1.20.140.10:FF:000011">
    <property type="entry name" value="Medium-chain specific acyl-CoA dehydrogenase, mitochondrial"/>
    <property type="match status" value="1"/>
</dbReference>
<evidence type="ECO:0000313" key="11">
    <source>
        <dbReference type="Proteomes" id="UP000199400"/>
    </source>
</evidence>
<evidence type="ECO:0000256" key="2">
    <source>
        <dbReference type="ARBA" id="ARBA00009347"/>
    </source>
</evidence>
<dbReference type="Pfam" id="PF02771">
    <property type="entry name" value="Acyl-CoA_dh_N"/>
    <property type="match status" value="1"/>
</dbReference>
<dbReference type="Proteomes" id="UP000199400">
    <property type="component" value="Unassembled WGS sequence"/>
</dbReference>
<reference evidence="11" key="1">
    <citation type="submission" date="2016-10" db="EMBL/GenBank/DDBJ databases">
        <authorList>
            <person name="Varghese N."/>
            <person name="Submissions S."/>
        </authorList>
    </citation>
    <scope>NUCLEOTIDE SEQUENCE [LARGE SCALE GENOMIC DNA]</scope>
    <source>
        <strain evidence="11">ATCC 25963</strain>
    </source>
</reference>
<feature type="domain" description="Acyl-CoA dehydrogenase/oxidase N-terminal" evidence="9">
    <location>
        <begin position="7"/>
        <end position="115"/>
    </location>
</feature>
<dbReference type="Gene3D" id="1.10.540.10">
    <property type="entry name" value="Acyl-CoA dehydrogenase/oxidase, N-terminal domain"/>
    <property type="match status" value="1"/>
</dbReference>
<dbReference type="EMBL" id="FOMX01000005">
    <property type="protein sequence ID" value="SFD83838.1"/>
    <property type="molecule type" value="Genomic_DNA"/>
</dbReference>
<dbReference type="OrthoDB" id="9765339at2"/>
<dbReference type="InterPro" id="IPR037069">
    <property type="entry name" value="AcylCoA_DH/ox_N_sf"/>
</dbReference>
<comment type="cofactor">
    <cofactor evidence="1 6">
        <name>FAD</name>
        <dbReference type="ChEBI" id="CHEBI:57692"/>
    </cofactor>
</comment>
<keyword evidence="5 6" id="KW-0560">Oxidoreductase</keyword>
<dbReference type="Gene3D" id="1.20.140.10">
    <property type="entry name" value="Butyryl-CoA Dehydrogenase, subunit A, domain 3"/>
    <property type="match status" value="1"/>
</dbReference>
<dbReference type="Pfam" id="PF00441">
    <property type="entry name" value="Acyl-CoA_dh_1"/>
    <property type="match status" value="1"/>
</dbReference>
<dbReference type="InterPro" id="IPR046373">
    <property type="entry name" value="Acyl-CoA_Oxase/DH_mid-dom_sf"/>
</dbReference>
<gene>
    <name evidence="10" type="ORF">SAMN02745121_01758</name>
</gene>
<evidence type="ECO:0000259" key="8">
    <source>
        <dbReference type="Pfam" id="PF02770"/>
    </source>
</evidence>
<dbReference type="FunFam" id="2.40.110.10:FF:000001">
    <property type="entry name" value="Acyl-CoA dehydrogenase, mitochondrial"/>
    <property type="match status" value="1"/>
</dbReference>
<dbReference type="InterPro" id="IPR009100">
    <property type="entry name" value="AcylCoA_DH/oxidase_NM_dom_sf"/>
</dbReference>
<dbReference type="AlphaFoldDB" id="A0A1I1VP36"/>
<dbReference type="InterPro" id="IPR006089">
    <property type="entry name" value="Acyl-CoA_DH_CS"/>
</dbReference>
<dbReference type="InterPro" id="IPR009075">
    <property type="entry name" value="AcylCo_DH/oxidase_C"/>
</dbReference>
<dbReference type="FunFam" id="1.10.540.10:FF:000026">
    <property type="entry name" value="Acyl-CoA dehydrogenase medium chain"/>
    <property type="match status" value="1"/>
</dbReference>
<comment type="similarity">
    <text evidence="2 6">Belongs to the acyl-CoA dehydrogenase family.</text>
</comment>
<keyword evidence="11" id="KW-1185">Reference proteome</keyword>
<evidence type="ECO:0000256" key="5">
    <source>
        <dbReference type="ARBA" id="ARBA00023002"/>
    </source>
</evidence>
<name>A0A1I1VP36_9BACT</name>
<keyword evidence="4 6" id="KW-0274">FAD</keyword>
<evidence type="ECO:0000259" key="9">
    <source>
        <dbReference type="Pfam" id="PF02771"/>
    </source>
</evidence>
<accession>A0A1I1VP36</accession>
<organism evidence="10 11">
    <name type="scientific">Nannocystis exedens</name>
    <dbReference type="NCBI Taxonomy" id="54"/>
    <lineage>
        <taxon>Bacteria</taxon>
        <taxon>Pseudomonadati</taxon>
        <taxon>Myxococcota</taxon>
        <taxon>Polyangia</taxon>
        <taxon>Nannocystales</taxon>
        <taxon>Nannocystaceae</taxon>
        <taxon>Nannocystis</taxon>
    </lineage>
</organism>
<evidence type="ECO:0000256" key="3">
    <source>
        <dbReference type="ARBA" id="ARBA00022630"/>
    </source>
</evidence>
<dbReference type="InterPro" id="IPR013786">
    <property type="entry name" value="AcylCoA_DH/ox_N"/>
</dbReference>
<evidence type="ECO:0000256" key="1">
    <source>
        <dbReference type="ARBA" id="ARBA00001974"/>
    </source>
</evidence>
<feature type="domain" description="Acyl-CoA dehydrogenase/oxidase C-terminal" evidence="7">
    <location>
        <begin position="229"/>
        <end position="378"/>
    </location>
</feature>
<evidence type="ECO:0000256" key="6">
    <source>
        <dbReference type="RuleBase" id="RU362125"/>
    </source>
</evidence>
<sequence length="381" mass="42206">MFDPTYTDEQNALIQTARKFTRESIIPVAHDYDEAEKFPVDVFKAAFDLGLMNIEIPEAYGGLGYHTLDGCIVSEELAYGCAAIATSVMCNHLGALPLLVAGTEEQKQKHLRRLTEEFIFISYACSEPEAGSDVASMKTRLVRDGNGWRLTGQKRWITNAGHASIFTGFATLDPALGHRGITAFVVDRDRPGISIGKKEKKLGQRASETCDVIFEDVPLTDADIIGEPGKGFYVAMEVFDRSRPMIGSQCAGMIRRCLDESARYAKERKTFGKPIAEHQAIQFMIAEMAMAYETTRLLYNKAAWEVDKGIRRTNTSAIAKCVGADSVVKCAADAVQVFGGYGYTREYPVEKIYRDAKLMQIYEGTSQVQRMVIAKNILARG</sequence>
<dbReference type="PIRSF" id="PIRSF016578">
    <property type="entry name" value="HsaA"/>
    <property type="match status" value="1"/>
</dbReference>
<dbReference type="InterPro" id="IPR036250">
    <property type="entry name" value="AcylCo_DH-like_C"/>
</dbReference>
<dbReference type="Gene3D" id="2.40.110.10">
    <property type="entry name" value="Butyryl-CoA Dehydrogenase, subunit A, domain 2"/>
    <property type="match status" value="1"/>
</dbReference>
<dbReference type="Pfam" id="PF02770">
    <property type="entry name" value="Acyl-CoA_dh_M"/>
    <property type="match status" value="1"/>
</dbReference>
<dbReference type="GO" id="GO:0003995">
    <property type="term" value="F:acyl-CoA dehydrogenase activity"/>
    <property type="evidence" value="ECO:0007669"/>
    <property type="project" value="InterPro"/>
</dbReference>
<dbReference type="PROSITE" id="PS00073">
    <property type="entry name" value="ACYL_COA_DH_2"/>
    <property type="match status" value="1"/>
</dbReference>